<dbReference type="OrthoDB" id="9398170at2759"/>
<dbReference type="PROSITE" id="PS00028">
    <property type="entry name" value="ZINC_FINGER_C2H2_1"/>
    <property type="match status" value="1"/>
</dbReference>
<evidence type="ECO:0000313" key="10">
    <source>
        <dbReference type="EMBL" id="NXT87800.1"/>
    </source>
</evidence>
<comment type="caution">
    <text evidence="10">The sequence shown here is derived from an EMBL/GenBank/DDBJ whole genome shotgun (WGS) entry which is preliminary data.</text>
</comment>
<protein>
    <submittedName>
        <fullName evidence="10">ZN668 protein</fullName>
    </submittedName>
</protein>
<dbReference type="GO" id="GO:0008270">
    <property type="term" value="F:zinc ion binding"/>
    <property type="evidence" value="ECO:0007669"/>
    <property type="project" value="UniProtKB-KW"/>
</dbReference>
<keyword evidence="5" id="KW-0805">Transcription regulation</keyword>
<organism evidence="10 11">
    <name type="scientific">Anhinga rufa</name>
    <name type="common">African darter</name>
    <dbReference type="NCBI Taxonomy" id="317792"/>
    <lineage>
        <taxon>Eukaryota</taxon>
        <taxon>Metazoa</taxon>
        <taxon>Chordata</taxon>
        <taxon>Craniata</taxon>
        <taxon>Vertebrata</taxon>
        <taxon>Euteleostomi</taxon>
        <taxon>Archelosauria</taxon>
        <taxon>Archosauria</taxon>
        <taxon>Dinosauria</taxon>
        <taxon>Saurischia</taxon>
        <taxon>Theropoda</taxon>
        <taxon>Coelurosauria</taxon>
        <taxon>Aves</taxon>
        <taxon>Neognathae</taxon>
        <taxon>Neoaves</taxon>
        <taxon>Aequornithes</taxon>
        <taxon>Suliformes</taxon>
        <taxon>Anhingidae</taxon>
        <taxon>Anhinga</taxon>
    </lineage>
</organism>
<evidence type="ECO:0000256" key="8">
    <source>
        <dbReference type="SAM" id="MobiDB-lite"/>
    </source>
</evidence>
<evidence type="ECO:0000256" key="4">
    <source>
        <dbReference type="ARBA" id="ARBA00022833"/>
    </source>
</evidence>
<gene>
    <name evidence="10" type="primary">Znf668_1</name>
    <name evidence="10" type="ORF">ANHRUF_R10984</name>
</gene>
<dbReference type="InterPro" id="IPR036236">
    <property type="entry name" value="Znf_C2H2_sf"/>
</dbReference>
<name>A0A7L3G7K8_9AVES</name>
<keyword evidence="2" id="KW-0677">Repeat</keyword>
<evidence type="ECO:0000256" key="7">
    <source>
        <dbReference type="PROSITE-ProRule" id="PRU00042"/>
    </source>
</evidence>
<evidence type="ECO:0000256" key="5">
    <source>
        <dbReference type="ARBA" id="ARBA00023015"/>
    </source>
</evidence>
<dbReference type="Proteomes" id="UP000528690">
    <property type="component" value="Unassembled WGS sequence"/>
</dbReference>
<proteinExistence type="predicted"/>
<sequence length="104" mass="9684">GERPYACGRCGKGFGVASGLRKHERTHGRREAGGGDGVAAGAGLHVAAPFLNVAVVPGLGIAGSGQGTATGLGHDVAAGAGRNVPAGAGHGTAAGAGHDAGGQP</sequence>
<keyword evidence="1" id="KW-0479">Metal-binding</keyword>
<feature type="non-terminal residue" evidence="10">
    <location>
        <position position="104"/>
    </location>
</feature>
<feature type="region of interest" description="Disordered" evidence="8">
    <location>
        <begin position="82"/>
        <end position="104"/>
    </location>
</feature>
<dbReference type="AlphaFoldDB" id="A0A7L3G7K8"/>
<keyword evidence="4" id="KW-0862">Zinc</keyword>
<dbReference type="SUPFAM" id="SSF57667">
    <property type="entry name" value="beta-beta-alpha zinc fingers"/>
    <property type="match status" value="1"/>
</dbReference>
<keyword evidence="6" id="KW-0804">Transcription</keyword>
<evidence type="ECO:0000256" key="1">
    <source>
        <dbReference type="ARBA" id="ARBA00022723"/>
    </source>
</evidence>
<evidence type="ECO:0000256" key="6">
    <source>
        <dbReference type="ARBA" id="ARBA00023163"/>
    </source>
</evidence>
<evidence type="ECO:0000256" key="3">
    <source>
        <dbReference type="ARBA" id="ARBA00022771"/>
    </source>
</evidence>
<dbReference type="PROSITE" id="PS50157">
    <property type="entry name" value="ZINC_FINGER_C2H2_2"/>
    <property type="match status" value="1"/>
</dbReference>
<evidence type="ECO:0000256" key="2">
    <source>
        <dbReference type="ARBA" id="ARBA00022737"/>
    </source>
</evidence>
<keyword evidence="11" id="KW-1185">Reference proteome</keyword>
<dbReference type="Gene3D" id="3.30.160.60">
    <property type="entry name" value="Classic Zinc Finger"/>
    <property type="match status" value="1"/>
</dbReference>
<feature type="region of interest" description="Disordered" evidence="8">
    <location>
        <begin position="19"/>
        <end position="39"/>
    </location>
</feature>
<feature type="domain" description="C2H2-type" evidence="9">
    <location>
        <begin position="5"/>
        <end position="32"/>
    </location>
</feature>
<keyword evidence="3 7" id="KW-0863">Zinc-finger</keyword>
<feature type="compositionally biased region" description="Gly residues" evidence="8">
    <location>
        <begin position="88"/>
        <end position="104"/>
    </location>
</feature>
<evidence type="ECO:0000259" key="9">
    <source>
        <dbReference type="PROSITE" id="PS50157"/>
    </source>
</evidence>
<evidence type="ECO:0000313" key="11">
    <source>
        <dbReference type="Proteomes" id="UP000528690"/>
    </source>
</evidence>
<dbReference type="FunFam" id="3.30.160.60:FF:000495">
    <property type="entry name" value="zinc finger protein 668"/>
    <property type="match status" value="1"/>
</dbReference>
<dbReference type="EMBL" id="VZTV01017288">
    <property type="protein sequence ID" value="NXT87800.1"/>
    <property type="molecule type" value="Genomic_DNA"/>
</dbReference>
<dbReference type="InterPro" id="IPR013087">
    <property type="entry name" value="Znf_C2H2_type"/>
</dbReference>
<accession>A0A7L3G7K8</accession>
<feature type="non-terminal residue" evidence="10">
    <location>
        <position position="1"/>
    </location>
</feature>
<reference evidence="10 11" key="1">
    <citation type="submission" date="2019-09" db="EMBL/GenBank/DDBJ databases">
        <title>Bird 10,000 Genomes (B10K) Project - Family phase.</title>
        <authorList>
            <person name="Zhang G."/>
        </authorList>
    </citation>
    <scope>NUCLEOTIDE SEQUENCE [LARGE SCALE GENOMIC DNA]</scope>
    <source>
        <strain evidence="10">B10K-DU-029-28</strain>
    </source>
</reference>